<feature type="transmembrane region" description="Helical" evidence="8">
    <location>
        <begin position="110"/>
        <end position="133"/>
    </location>
</feature>
<evidence type="ECO:0000256" key="6">
    <source>
        <dbReference type="ARBA" id="ARBA00022989"/>
    </source>
</evidence>
<dbReference type="OrthoDB" id="517818at2"/>
<keyword evidence="6 8" id="KW-1133">Transmembrane helix</keyword>
<keyword evidence="3" id="KW-0328">Glycosyltransferase</keyword>
<dbReference type="InterPro" id="IPR038731">
    <property type="entry name" value="RgtA/B/C-like"/>
</dbReference>
<dbReference type="EMBL" id="BJCF01000076">
    <property type="protein sequence ID" value="GCL44174.1"/>
    <property type="molecule type" value="Genomic_DNA"/>
</dbReference>
<dbReference type="Proteomes" id="UP000299367">
    <property type="component" value="Unassembled WGS sequence"/>
</dbReference>
<evidence type="ECO:0000313" key="11">
    <source>
        <dbReference type="Proteomes" id="UP000299367"/>
    </source>
</evidence>
<comment type="caution">
    <text evidence="10">The sequence shown here is derived from an EMBL/GenBank/DDBJ whole genome shotgun (WGS) entry which is preliminary data.</text>
</comment>
<comment type="subcellular location">
    <subcellularLocation>
        <location evidence="1">Cell membrane</location>
        <topology evidence="1">Multi-pass membrane protein</topology>
    </subcellularLocation>
</comment>
<feature type="transmembrane region" description="Helical" evidence="8">
    <location>
        <begin position="394"/>
        <end position="414"/>
    </location>
</feature>
<dbReference type="GO" id="GO:0016763">
    <property type="term" value="F:pentosyltransferase activity"/>
    <property type="evidence" value="ECO:0007669"/>
    <property type="project" value="TreeGrafter"/>
</dbReference>
<feature type="transmembrane region" description="Helical" evidence="8">
    <location>
        <begin position="297"/>
        <end position="314"/>
    </location>
</feature>
<feature type="transmembrane region" description="Helical" evidence="8">
    <location>
        <begin position="426"/>
        <end position="450"/>
    </location>
</feature>
<dbReference type="PANTHER" id="PTHR33908:SF3">
    <property type="entry name" value="UNDECAPRENYL PHOSPHATE-ALPHA-4-AMINO-4-DEOXY-L-ARABINOSE ARABINOSYL TRANSFERASE"/>
    <property type="match status" value="1"/>
</dbReference>
<dbReference type="GO" id="GO:0009103">
    <property type="term" value="P:lipopolysaccharide biosynthetic process"/>
    <property type="evidence" value="ECO:0007669"/>
    <property type="project" value="UniProtKB-ARBA"/>
</dbReference>
<gene>
    <name evidence="10" type="ORF">NIES80_39000</name>
</gene>
<name>A0A480APZ4_9CYAN</name>
<evidence type="ECO:0000256" key="1">
    <source>
        <dbReference type="ARBA" id="ARBA00004651"/>
    </source>
</evidence>
<dbReference type="GO" id="GO:0010041">
    <property type="term" value="P:response to iron(III) ion"/>
    <property type="evidence" value="ECO:0007669"/>
    <property type="project" value="TreeGrafter"/>
</dbReference>
<dbReference type="Pfam" id="PF13231">
    <property type="entry name" value="PMT_2"/>
    <property type="match status" value="1"/>
</dbReference>
<feature type="transmembrane region" description="Helical" evidence="8">
    <location>
        <begin position="214"/>
        <end position="232"/>
    </location>
</feature>
<reference evidence="11" key="1">
    <citation type="submission" date="2019-02" db="EMBL/GenBank/DDBJ databases">
        <title>Draft genome sequence of Dolichospermum planctonicum NIES-80.</title>
        <authorList>
            <person name="Yamaguchi H."/>
            <person name="Suzuki S."/>
            <person name="Kawachi M."/>
        </authorList>
    </citation>
    <scope>NUCLEOTIDE SEQUENCE [LARGE SCALE GENOMIC DNA]</scope>
    <source>
        <strain evidence="11">NIES-80</strain>
    </source>
</reference>
<protein>
    <recommendedName>
        <fullName evidence="9">Glycosyltransferase RgtA/B/C/D-like domain-containing protein</fullName>
    </recommendedName>
</protein>
<evidence type="ECO:0000256" key="5">
    <source>
        <dbReference type="ARBA" id="ARBA00022692"/>
    </source>
</evidence>
<dbReference type="AlphaFoldDB" id="A0A480APZ4"/>
<feature type="transmembrane region" description="Helical" evidence="8">
    <location>
        <begin position="178"/>
        <end position="202"/>
    </location>
</feature>
<evidence type="ECO:0000256" key="3">
    <source>
        <dbReference type="ARBA" id="ARBA00022676"/>
    </source>
</evidence>
<dbReference type="GO" id="GO:0005886">
    <property type="term" value="C:plasma membrane"/>
    <property type="evidence" value="ECO:0007669"/>
    <property type="project" value="UniProtKB-SubCell"/>
</dbReference>
<feature type="transmembrane region" description="Helical" evidence="8">
    <location>
        <begin position="12"/>
        <end position="29"/>
    </location>
</feature>
<evidence type="ECO:0000256" key="2">
    <source>
        <dbReference type="ARBA" id="ARBA00022475"/>
    </source>
</evidence>
<evidence type="ECO:0000259" key="9">
    <source>
        <dbReference type="Pfam" id="PF13231"/>
    </source>
</evidence>
<sequence length="511" mass="58412">MVNFAKISIKPTNWHFLGLVIWIVPLLIFNNGEHSLIAHDETTYAIRSRWMLESGDWITPQSWSELAYEKTPGFYWILASIYRVFDINEVTSRLPSQVASVLSTFLVYEIAAILLNKPIAWLASAILSISFLWLQVSRLVAPDIITISIALFGIYCLLKAELNPKYRSYWSFVTGFSWALGFLIRGQLIFVPIISLLPYLIWEHRRHKHLSSPMLYIGFAIGLIPTITWFWLSWQHHGSIVFEQFFALVTRIATEKRNDHSPLYYLWNIPLKAFPWPLFSILGIFLVSSLPVARNRLILVICPLIILTEISLTSTRLPHYALMLYPWLSILAGFAFDWLSKIYNQNIKTTKYAFLPRNLSYIFGGLGGLILIIGIIFYIGILPISVRDGAEIRSYAPIALVLGIGWLTLPIIWITRHHFGQKFLTANYWLASWLVPTWLALAVAGSQGLLSNYSPDVKLFLQQPEVKSVLENNSINFVVQTTETMTTGGDKALLLLTFYTPHIPHPKLSQR</sequence>
<evidence type="ECO:0000313" key="10">
    <source>
        <dbReference type="EMBL" id="GCL44174.1"/>
    </source>
</evidence>
<proteinExistence type="predicted"/>
<keyword evidence="5 8" id="KW-0812">Transmembrane</keyword>
<feature type="transmembrane region" description="Helical" evidence="8">
    <location>
        <begin position="273"/>
        <end position="290"/>
    </location>
</feature>
<feature type="transmembrane region" description="Helical" evidence="8">
    <location>
        <begin position="140"/>
        <end position="158"/>
    </location>
</feature>
<evidence type="ECO:0000256" key="4">
    <source>
        <dbReference type="ARBA" id="ARBA00022679"/>
    </source>
</evidence>
<dbReference type="PANTHER" id="PTHR33908">
    <property type="entry name" value="MANNOSYLTRANSFERASE YKCB-RELATED"/>
    <property type="match status" value="1"/>
</dbReference>
<evidence type="ECO:0000256" key="7">
    <source>
        <dbReference type="ARBA" id="ARBA00023136"/>
    </source>
</evidence>
<keyword evidence="2" id="KW-1003">Cell membrane</keyword>
<keyword evidence="4" id="KW-0808">Transferase</keyword>
<organism evidence="10 11">
    <name type="scientific">Dolichospermum planctonicum</name>
    <dbReference type="NCBI Taxonomy" id="136072"/>
    <lineage>
        <taxon>Bacteria</taxon>
        <taxon>Bacillati</taxon>
        <taxon>Cyanobacteriota</taxon>
        <taxon>Cyanophyceae</taxon>
        <taxon>Nostocales</taxon>
        <taxon>Aphanizomenonaceae</taxon>
        <taxon>Dolichospermum</taxon>
    </lineage>
</organism>
<feature type="transmembrane region" description="Helical" evidence="8">
    <location>
        <begin position="359"/>
        <end position="382"/>
    </location>
</feature>
<feature type="domain" description="Glycosyltransferase RgtA/B/C/D-like" evidence="9">
    <location>
        <begin position="70"/>
        <end position="229"/>
    </location>
</feature>
<dbReference type="RefSeq" id="WP_137909574.1">
    <property type="nucleotide sequence ID" value="NZ_BJCF01000076.1"/>
</dbReference>
<evidence type="ECO:0000256" key="8">
    <source>
        <dbReference type="SAM" id="Phobius"/>
    </source>
</evidence>
<keyword evidence="7 8" id="KW-0472">Membrane</keyword>
<feature type="transmembrane region" description="Helical" evidence="8">
    <location>
        <begin position="320"/>
        <end position="339"/>
    </location>
</feature>
<accession>A0A480APZ4</accession>
<dbReference type="InterPro" id="IPR050297">
    <property type="entry name" value="LipidA_mod_glycosyltrf_83"/>
</dbReference>